<protein>
    <submittedName>
        <fullName evidence="3">Putative membrane protein</fullName>
    </submittedName>
</protein>
<name>B7TYL9_9MOLU</name>
<keyword evidence="2" id="KW-1133">Transmembrane helix</keyword>
<sequence length="161" mass="18489">MNKENFLNSKQGKIIIGSSSAIALVILTVVLLWTFEMWPFSKTLDLEKLKKLEENLKVVTISDEDLKDQTKVKEVVKKVKENFDKFNNTIENLTKKQSELIKEATKNKIENLKKIIEEIKTNSEVSTYDVAAQTAFKTSYSKLKEADIKEVFTLVKTDLKL</sequence>
<accession>B7TYL9</accession>
<feature type="coiled-coil region" evidence="1">
    <location>
        <begin position="49"/>
        <end position="122"/>
    </location>
</feature>
<keyword evidence="2" id="KW-0812">Transmembrane</keyword>
<evidence type="ECO:0000313" key="3">
    <source>
        <dbReference type="EMBL" id="ACJ45993.1"/>
    </source>
</evidence>
<keyword evidence="1" id="KW-0175">Coiled coil</keyword>
<keyword evidence="2" id="KW-0472">Membrane</keyword>
<evidence type="ECO:0000256" key="1">
    <source>
        <dbReference type="SAM" id="Coils"/>
    </source>
</evidence>
<feature type="transmembrane region" description="Helical" evidence="2">
    <location>
        <begin position="14"/>
        <end position="35"/>
    </location>
</feature>
<reference evidence="3" key="1">
    <citation type="submission" date="2008-10" db="EMBL/GenBank/DDBJ databases">
        <title>A sequence survey of the palm lethal yellowing phytoplasma ('Candidatus Phytoplasma palme') genome.</title>
        <authorList>
            <person name="Harrison N.A."/>
            <person name="Davis R.E."/>
            <person name="Helmick E.E."/>
        </authorList>
    </citation>
    <scope>NUCLEOTIDE SEQUENCE</scope>
    <source>
        <strain evidence="3">LYSS</strain>
    </source>
</reference>
<proteinExistence type="predicted"/>
<dbReference type="AlphaFoldDB" id="B7TYL9"/>
<dbReference type="EMBL" id="FJ416453">
    <property type="protein sequence ID" value="ACJ45993.1"/>
    <property type="molecule type" value="Genomic_DNA"/>
</dbReference>
<evidence type="ECO:0000256" key="2">
    <source>
        <dbReference type="SAM" id="Phobius"/>
    </source>
</evidence>
<organism evidence="3">
    <name type="scientific">Palm lethal yellowing phytoplasma</name>
    <dbReference type="NCBI Taxonomy" id="39646"/>
    <lineage>
        <taxon>Bacteria</taxon>
        <taxon>Bacillati</taxon>
        <taxon>Mycoplasmatota</taxon>
        <taxon>Mollicutes</taxon>
        <taxon>Acholeplasmatales</taxon>
        <taxon>Acholeplasmataceae</taxon>
        <taxon>Candidatus Phytoplasma</taxon>
        <taxon>16SrIV (Coconut lethal yellows group)</taxon>
    </lineage>
</organism>